<proteinExistence type="predicted"/>
<evidence type="ECO:0000313" key="1">
    <source>
        <dbReference type="EMBL" id="KAJ1203575.1"/>
    </source>
</evidence>
<gene>
    <name evidence="1" type="ORF">NDU88_007360</name>
</gene>
<dbReference type="Proteomes" id="UP001066276">
    <property type="component" value="Chromosome 2_1"/>
</dbReference>
<keyword evidence="2" id="KW-1185">Reference proteome</keyword>
<accession>A0AAV7VSB5</accession>
<organism evidence="1 2">
    <name type="scientific">Pleurodeles waltl</name>
    <name type="common">Iberian ribbed newt</name>
    <dbReference type="NCBI Taxonomy" id="8319"/>
    <lineage>
        <taxon>Eukaryota</taxon>
        <taxon>Metazoa</taxon>
        <taxon>Chordata</taxon>
        <taxon>Craniata</taxon>
        <taxon>Vertebrata</taxon>
        <taxon>Euteleostomi</taxon>
        <taxon>Amphibia</taxon>
        <taxon>Batrachia</taxon>
        <taxon>Caudata</taxon>
        <taxon>Salamandroidea</taxon>
        <taxon>Salamandridae</taxon>
        <taxon>Pleurodelinae</taxon>
        <taxon>Pleurodeles</taxon>
    </lineage>
</organism>
<sequence>MLCSASLSGTATHSEYLGRTVSDHSPLLIHLTTLEARQPVLTWRLHPAALEDYVYRTALLQRLTEYLTLNPGSASSRGIKWEALKVVVRGHCLGQTVGIRRNLERDVSHLEDDLHSCDNDLDGSPEAQAKLLELREKYSLALQRLRCHDYKTYMAKVHDEEGKTGRLLAWLISPETGATPITRLMTKGEILLTHLVRSVLSLWLTMNPSMVLSKWTYLL</sequence>
<reference evidence="1" key="1">
    <citation type="journal article" date="2022" name="bioRxiv">
        <title>Sequencing and chromosome-scale assembly of the giantPleurodeles waltlgenome.</title>
        <authorList>
            <person name="Brown T."/>
            <person name="Elewa A."/>
            <person name="Iarovenko S."/>
            <person name="Subramanian E."/>
            <person name="Araus A.J."/>
            <person name="Petzold A."/>
            <person name="Susuki M."/>
            <person name="Suzuki K.-i.T."/>
            <person name="Hayashi T."/>
            <person name="Toyoda A."/>
            <person name="Oliveira C."/>
            <person name="Osipova E."/>
            <person name="Leigh N.D."/>
            <person name="Simon A."/>
            <person name="Yun M.H."/>
        </authorList>
    </citation>
    <scope>NUCLEOTIDE SEQUENCE</scope>
    <source>
        <strain evidence="1">20211129_DDA</strain>
        <tissue evidence="1">Liver</tissue>
    </source>
</reference>
<comment type="caution">
    <text evidence="1">The sequence shown here is derived from an EMBL/GenBank/DDBJ whole genome shotgun (WGS) entry which is preliminary data.</text>
</comment>
<evidence type="ECO:0000313" key="2">
    <source>
        <dbReference type="Proteomes" id="UP001066276"/>
    </source>
</evidence>
<dbReference type="EMBL" id="JANPWB010000003">
    <property type="protein sequence ID" value="KAJ1203575.1"/>
    <property type="molecule type" value="Genomic_DNA"/>
</dbReference>
<dbReference type="AlphaFoldDB" id="A0AAV7VSB5"/>
<protein>
    <submittedName>
        <fullName evidence="1">Uncharacterized protein</fullName>
    </submittedName>
</protein>
<name>A0AAV7VSB5_PLEWA</name>